<evidence type="ECO:0000256" key="7">
    <source>
        <dbReference type="ARBA" id="ARBA00022490"/>
    </source>
</evidence>
<evidence type="ECO:0000256" key="3">
    <source>
        <dbReference type="ARBA" id="ARBA00004838"/>
    </source>
</evidence>
<dbReference type="PRINTS" id="PR00477">
    <property type="entry name" value="PHGLYCKINASE"/>
</dbReference>
<dbReference type="GO" id="GO:0006096">
    <property type="term" value="P:glycolytic process"/>
    <property type="evidence" value="ECO:0007669"/>
    <property type="project" value="UniProtKB-UniRule"/>
</dbReference>
<dbReference type="EC" id="2.7.2.3" evidence="5 13"/>
<dbReference type="EMBL" id="AZCN01000009">
    <property type="protein sequence ID" value="KRK18756.1"/>
    <property type="molecule type" value="Genomic_DNA"/>
</dbReference>
<dbReference type="PIRSF" id="PIRSF000724">
    <property type="entry name" value="Pgk"/>
    <property type="match status" value="1"/>
</dbReference>
<dbReference type="GO" id="GO:0009986">
    <property type="term" value="C:cell surface"/>
    <property type="evidence" value="ECO:0007669"/>
    <property type="project" value="UniProtKB-ARBA"/>
</dbReference>
<dbReference type="SUPFAM" id="SSF53748">
    <property type="entry name" value="Phosphoglycerate kinase"/>
    <property type="match status" value="1"/>
</dbReference>
<comment type="pathway">
    <text evidence="3 13">Carbohydrate degradation; glycolysis; pyruvate from D-glyceraldehyde 3-phosphate: step 2/5.</text>
</comment>
<evidence type="ECO:0000313" key="17">
    <source>
        <dbReference type="EMBL" id="KRK18756.1"/>
    </source>
</evidence>
<evidence type="ECO:0000256" key="8">
    <source>
        <dbReference type="ARBA" id="ARBA00022679"/>
    </source>
</evidence>
<keyword evidence="12 13" id="KW-0324">Glycolysis</keyword>
<keyword evidence="9 13" id="KW-0547">Nucleotide-binding</keyword>
<dbReference type="FunFam" id="3.40.50.1260:FF:000008">
    <property type="entry name" value="Phosphoglycerate kinase"/>
    <property type="match status" value="1"/>
</dbReference>
<evidence type="ECO:0000256" key="4">
    <source>
        <dbReference type="ARBA" id="ARBA00008982"/>
    </source>
</evidence>
<reference evidence="17 18" key="1">
    <citation type="journal article" date="2015" name="Genome Announc.">
        <title>Expanding the biotechnology potential of lactobacilli through comparative genomics of 213 strains and associated genera.</title>
        <authorList>
            <person name="Sun Z."/>
            <person name="Harris H.M."/>
            <person name="McCann A."/>
            <person name="Guo C."/>
            <person name="Argimon S."/>
            <person name="Zhang W."/>
            <person name="Yang X."/>
            <person name="Jeffery I.B."/>
            <person name="Cooney J.C."/>
            <person name="Kagawa T.F."/>
            <person name="Liu W."/>
            <person name="Song Y."/>
            <person name="Salvetti E."/>
            <person name="Wrobel A."/>
            <person name="Rasinkangas P."/>
            <person name="Parkhill J."/>
            <person name="Rea M.C."/>
            <person name="O'Sullivan O."/>
            <person name="Ritari J."/>
            <person name="Douillard F.P."/>
            <person name="Paul Ross R."/>
            <person name="Yang R."/>
            <person name="Briner A.E."/>
            <person name="Felis G.E."/>
            <person name="de Vos W.M."/>
            <person name="Barrangou R."/>
            <person name="Klaenhammer T.R."/>
            <person name="Caufield P.W."/>
            <person name="Cui Y."/>
            <person name="Zhang H."/>
            <person name="O'Toole P.W."/>
        </authorList>
    </citation>
    <scope>NUCLEOTIDE SEQUENCE [LARGE SCALE GENOMIC DNA]</scope>
    <source>
        <strain evidence="17 18">DSM 20001</strain>
    </source>
</reference>
<comment type="catalytic activity">
    <reaction evidence="1 13 16">
        <text>(2R)-3-phosphoglycerate + ATP = (2R)-3-phospho-glyceroyl phosphate + ADP</text>
        <dbReference type="Rhea" id="RHEA:14801"/>
        <dbReference type="ChEBI" id="CHEBI:30616"/>
        <dbReference type="ChEBI" id="CHEBI:57604"/>
        <dbReference type="ChEBI" id="CHEBI:58272"/>
        <dbReference type="ChEBI" id="CHEBI:456216"/>
        <dbReference type="EC" id="2.7.2.3"/>
    </reaction>
</comment>
<dbReference type="GO" id="GO:0005524">
    <property type="term" value="F:ATP binding"/>
    <property type="evidence" value="ECO:0007669"/>
    <property type="project" value="UniProtKB-KW"/>
</dbReference>
<comment type="caution">
    <text evidence="13">Lacks conserved residue(s) required for the propagation of feature annotation.</text>
</comment>
<feature type="binding site" evidence="13 14">
    <location>
        <begin position="21"/>
        <end position="23"/>
    </location>
    <ligand>
        <name>substrate</name>
    </ligand>
</feature>
<keyword evidence="11 13" id="KW-0067">ATP-binding</keyword>
<feature type="binding site" evidence="13">
    <location>
        <position position="119"/>
    </location>
    <ligand>
        <name>substrate</name>
    </ligand>
</feature>
<feature type="binding site" evidence="13 14">
    <location>
        <begin position="59"/>
        <end position="62"/>
    </location>
    <ligand>
        <name>substrate</name>
    </ligand>
</feature>
<comment type="similarity">
    <text evidence="4 13 16">Belongs to the phosphoglycerate kinase family.</text>
</comment>
<dbReference type="PATRIC" id="fig|913848.6.peg.2576"/>
<evidence type="ECO:0000256" key="16">
    <source>
        <dbReference type="RuleBase" id="RU000532"/>
    </source>
</evidence>
<evidence type="ECO:0000256" key="13">
    <source>
        <dbReference type="HAMAP-Rule" id="MF_00145"/>
    </source>
</evidence>
<evidence type="ECO:0000256" key="12">
    <source>
        <dbReference type="ARBA" id="ARBA00023152"/>
    </source>
</evidence>
<comment type="subunit">
    <text evidence="13">Monomer.</text>
</comment>
<feature type="binding site" evidence="14">
    <location>
        <position position="119"/>
    </location>
    <ligand>
        <name>(2R)-3-phosphoglycerate</name>
        <dbReference type="ChEBI" id="CHEBI:58272"/>
    </ligand>
</feature>
<dbReference type="PANTHER" id="PTHR11406:SF23">
    <property type="entry name" value="PHOSPHOGLYCERATE KINASE 1, CHLOROPLASTIC-RELATED"/>
    <property type="match status" value="1"/>
</dbReference>
<dbReference type="RefSeq" id="WP_010009039.1">
    <property type="nucleotide sequence ID" value="NZ_AZCN01000009.1"/>
</dbReference>
<evidence type="ECO:0000313" key="18">
    <source>
        <dbReference type="Proteomes" id="UP000051181"/>
    </source>
</evidence>
<feature type="binding site" evidence="13 15">
    <location>
        <position position="214"/>
    </location>
    <ligand>
        <name>ATP</name>
        <dbReference type="ChEBI" id="CHEBI:30616"/>
    </ligand>
</feature>
<accession>A0A0R1FH51</accession>
<proteinExistence type="inferred from homology"/>
<evidence type="ECO:0000256" key="5">
    <source>
        <dbReference type="ARBA" id="ARBA00013061"/>
    </source>
</evidence>
<comment type="subcellular location">
    <subcellularLocation>
        <location evidence="2 13">Cytoplasm</location>
    </subcellularLocation>
</comment>
<dbReference type="GO" id="GO:0043531">
    <property type="term" value="F:ADP binding"/>
    <property type="evidence" value="ECO:0007669"/>
    <property type="project" value="TreeGrafter"/>
</dbReference>
<dbReference type="PANTHER" id="PTHR11406">
    <property type="entry name" value="PHOSPHOGLYCERATE KINASE"/>
    <property type="match status" value="1"/>
</dbReference>
<keyword evidence="10 13" id="KW-0418">Kinase</keyword>
<dbReference type="Pfam" id="PF00162">
    <property type="entry name" value="PGK"/>
    <property type="match status" value="1"/>
</dbReference>
<feature type="binding site" evidence="14">
    <location>
        <position position="159"/>
    </location>
    <ligand>
        <name>(2R)-3-phosphoglycerate</name>
        <dbReference type="ChEBI" id="CHEBI:58272"/>
    </ligand>
</feature>
<keyword evidence="7 13" id="KW-0963">Cytoplasm</keyword>
<name>A0A0R1FH51_9LACO</name>
<feature type="binding site" evidence="14">
    <location>
        <position position="36"/>
    </location>
    <ligand>
        <name>(2R)-3-phosphoglycerate</name>
        <dbReference type="ChEBI" id="CHEBI:58272"/>
    </ligand>
</feature>
<dbReference type="UniPathway" id="UPA00109">
    <property type="reaction ID" value="UER00185"/>
</dbReference>
<gene>
    <name evidence="13" type="primary">pgk</name>
    <name evidence="17" type="ORF">FD22_GL002527</name>
</gene>
<feature type="binding site" evidence="13">
    <location>
        <position position="159"/>
    </location>
    <ligand>
        <name>substrate</name>
    </ligand>
</feature>
<evidence type="ECO:0000256" key="6">
    <source>
        <dbReference type="ARBA" id="ARBA00016471"/>
    </source>
</evidence>
<comment type="caution">
    <text evidence="17">The sequence shown here is derived from an EMBL/GenBank/DDBJ whole genome shotgun (WGS) entry which is preliminary data.</text>
</comment>
<dbReference type="GO" id="GO:0004618">
    <property type="term" value="F:phosphoglycerate kinase activity"/>
    <property type="evidence" value="ECO:0007669"/>
    <property type="project" value="UniProtKB-UniRule"/>
</dbReference>
<dbReference type="AlphaFoldDB" id="A0A0R1FH51"/>
<protein>
    <recommendedName>
        <fullName evidence="6 13">Phosphoglycerate kinase</fullName>
        <ecNumber evidence="5 13">2.7.2.3</ecNumber>
    </recommendedName>
</protein>
<dbReference type="HAMAP" id="MF_00145">
    <property type="entry name" value="Phosphoglyc_kinase"/>
    <property type="match status" value="1"/>
</dbReference>
<dbReference type="GO" id="GO:0006094">
    <property type="term" value="P:gluconeogenesis"/>
    <property type="evidence" value="ECO:0007669"/>
    <property type="project" value="TreeGrafter"/>
</dbReference>
<evidence type="ECO:0000256" key="14">
    <source>
        <dbReference type="PIRSR" id="PIRSR000724-1"/>
    </source>
</evidence>
<dbReference type="Gene3D" id="3.40.50.1260">
    <property type="entry name" value="Phosphoglycerate kinase, N-terminal domain"/>
    <property type="match status" value="2"/>
</dbReference>
<dbReference type="GeneID" id="65917733"/>
<dbReference type="Proteomes" id="UP000051181">
    <property type="component" value="Unassembled WGS sequence"/>
</dbReference>
<evidence type="ECO:0000256" key="10">
    <source>
        <dbReference type="ARBA" id="ARBA00022777"/>
    </source>
</evidence>
<organism evidence="17 18">
    <name type="scientific">Loigolactobacillus coryniformis subsp. coryniformis KCTC 3167 = DSM 20001</name>
    <dbReference type="NCBI Taxonomy" id="913848"/>
    <lineage>
        <taxon>Bacteria</taxon>
        <taxon>Bacillati</taxon>
        <taxon>Bacillota</taxon>
        <taxon>Bacilli</taxon>
        <taxon>Lactobacillales</taxon>
        <taxon>Lactobacillaceae</taxon>
        <taxon>Loigolactobacillus</taxon>
    </lineage>
</organism>
<dbReference type="InterPro" id="IPR001576">
    <property type="entry name" value="Phosphoglycerate_kinase"/>
</dbReference>
<dbReference type="PROSITE" id="PS00111">
    <property type="entry name" value="PGLYCERATE_KINASE"/>
    <property type="match status" value="1"/>
</dbReference>
<feature type="binding site" evidence="13 15">
    <location>
        <begin position="359"/>
        <end position="362"/>
    </location>
    <ligand>
        <name>ATP</name>
        <dbReference type="ChEBI" id="CHEBI:30616"/>
    </ligand>
</feature>
<dbReference type="InterPro" id="IPR015824">
    <property type="entry name" value="Phosphoglycerate_kinase_N"/>
</dbReference>
<dbReference type="FunFam" id="3.40.50.1260:FF:000001">
    <property type="entry name" value="Phosphoglycerate kinase"/>
    <property type="match status" value="1"/>
</dbReference>
<feature type="binding site" evidence="13">
    <location>
        <position position="36"/>
    </location>
    <ligand>
        <name>substrate</name>
    </ligand>
</feature>
<evidence type="ECO:0000256" key="1">
    <source>
        <dbReference type="ARBA" id="ARBA00000642"/>
    </source>
</evidence>
<evidence type="ECO:0000256" key="2">
    <source>
        <dbReference type="ARBA" id="ARBA00004496"/>
    </source>
</evidence>
<keyword evidence="8 13" id="KW-0808">Transferase</keyword>
<dbReference type="InterPro" id="IPR036043">
    <property type="entry name" value="Phosphoglycerate_kinase_sf"/>
</dbReference>
<evidence type="ECO:0000256" key="11">
    <source>
        <dbReference type="ARBA" id="ARBA00022840"/>
    </source>
</evidence>
<evidence type="ECO:0000256" key="15">
    <source>
        <dbReference type="PIRSR" id="PIRSR000724-2"/>
    </source>
</evidence>
<feature type="binding site" evidence="13 15">
    <location>
        <position position="332"/>
    </location>
    <ligand>
        <name>ATP</name>
        <dbReference type="ChEBI" id="CHEBI:30616"/>
    </ligand>
</feature>
<dbReference type="InterPro" id="IPR015911">
    <property type="entry name" value="Phosphoglycerate_kinase_CS"/>
</dbReference>
<sequence>MAKLIVSDLDVKDKKVLIRVDFNVPIKGGVIGDDNRIVAALPTIKYVVENGGKAILLSHLGRIKSDEDKKELSLQPVATRLAELLNQPVTFVPVNEGKKLEDAVNAMTAGQVLVMENTRFQDIDNDFGKRESKNDPKLGEYWASLGDVFVNDAFGTAHRAHASNVGIATAMKAKGQKVAAGFLMEKEIKFLGDAVDNPKHPFVAILGGAKVSDKIGVIDHLLSKADKVIVGGGMTYTFYAAKGLSIGKSLVETDKIDLAKQIIDKAGDKLVLPVDNIVAKEFNNDVPSKDVEGNIPDGYMALDIGEKSIAEFKDVLKDAKTVVWNGPMGVFEMSNYAKGTLEIGKFLGTLTDATTIVGGGDSTAAVKQLGVGDQLTHISTGGGASLEYLEGKELPGIAAISNK</sequence>
<dbReference type="GO" id="GO:0005829">
    <property type="term" value="C:cytosol"/>
    <property type="evidence" value="ECO:0007669"/>
    <property type="project" value="TreeGrafter"/>
</dbReference>
<dbReference type="CDD" id="cd00318">
    <property type="entry name" value="Phosphoglycerate_kinase"/>
    <property type="match status" value="1"/>
</dbReference>
<evidence type="ECO:0000256" key="9">
    <source>
        <dbReference type="ARBA" id="ARBA00022741"/>
    </source>
</evidence>
<dbReference type="eggNOG" id="COG0126">
    <property type="taxonomic scope" value="Bacteria"/>
</dbReference>